<sequence>MTGKAYLVGAGPGRADLITVRGLAVLRQADAVLYDRLIAASLLDEAPPHAERIFVGKRPGHHSVRQDGITETLVRLVRAGLQVVRLKGGDPGVFAHLTEEAAALAAAGLPFEIVPGVSSALAVPLHAGIPLTWRGVASAFTVVSGHEATPHGCSGISWALLAASPTLVVLMALERLAQVCTYLIAAGRNPDTPAALISRGASADQRVLRATLAALPDRQQAAQLPPPAVLVVGEVASLADTLAWYDPAQFPANPMLWDDL</sequence>
<dbReference type="GO" id="GO:0019354">
    <property type="term" value="P:siroheme biosynthetic process"/>
    <property type="evidence" value="ECO:0007669"/>
    <property type="project" value="InterPro"/>
</dbReference>
<organism evidence="7 8">
    <name type="scientific">Chloroflexus islandicus</name>
    <dbReference type="NCBI Taxonomy" id="1707952"/>
    <lineage>
        <taxon>Bacteria</taxon>
        <taxon>Bacillati</taxon>
        <taxon>Chloroflexota</taxon>
        <taxon>Chloroflexia</taxon>
        <taxon>Chloroflexales</taxon>
        <taxon>Chloroflexineae</taxon>
        <taxon>Chloroflexaceae</taxon>
        <taxon>Chloroflexus</taxon>
    </lineage>
</organism>
<dbReference type="RefSeq" id="WP_066786955.1">
    <property type="nucleotide sequence ID" value="NZ_LWQS01000050.1"/>
</dbReference>
<dbReference type="InterPro" id="IPR003043">
    <property type="entry name" value="Uropor_MeTrfase_CS"/>
</dbReference>
<dbReference type="FunFam" id="3.30.950.10:FF:000001">
    <property type="entry name" value="Siroheme synthase"/>
    <property type="match status" value="1"/>
</dbReference>
<evidence type="ECO:0000256" key="3">
    <source>
        <dbReference type="ARBA" id="ARBA00022679"/>
    </source>
</evidence>
<feature type="domain" description="Tetrapyrrole methylase" evidence="6">
    <location>
        <begin position="6"/>
        <end position="215"/>
    </location>
</feature>
<dbReference type="InterPro" id="IPR035996">
    <property type="entry name" value="4pyrrol_Methylase_sf"/>
</dbReference>
<dbReference type="Gene3D" id="3.30.950.10">
    <property type="entry name" value="Methyltransferase, Cobalt-precorrin-4 Transmethylase, Domain 2"/>
    <property type="match status" value="1"/>
</dbReference>
<protein>
    <recommendedName>
        <fullName evidence="1">uroporphyrinogen-III C-methyltransferase</fullName>
        <ecNumber evidence="1">2.1.1.107</ecNumber>
    </recommendedName>
</protein>
<evidence type="ECO:0000313" key="8">
    <source>
        <dbReference type="Proteomes" id="UP000078287"/>
    </source>
</evidence>
<keyword evidence="4" id="KW-0949">S-adenosyl-L-methionine</keyword>
<evidence type="ECO:0000256" key="2">
    <source>
        <dbReference type="ARBA" id="ARBA00022603"/>
    </source>
</evidence>
<dbReference type="EMBL" id="LWQS01000050">
    <property type="protein sequence ID" value="OAN45879.1"/>
    <property type="molecule type" value="Genomic_DNA"/>
</dbReference>
<gene>
    <name evidence="7" type="ORF">A6A03_13555</name>
</gene>
<dbReference type="InterPro" id="IPR000878">
    <property type="entry name" value="4pyrrol_Mease"/>
</dbReference>
<evidence type="ECO:0000256" key="1">
    <source>
        <dbReference type="ARBA" id="ARBA00012162"/>
    </source>
</evidence>
<dbReference type="PANTHER" id="PTHR45790">
    <property type="entry name" value="SIROHEME SYNTHASE-RELATED"/>
    <property type="match status" value="1"/>
</dbReference>
<name>A0A178MAV2_9CHLR</name>
<dbReference type="STRING" id="1707952.A6A03_13555"/>
<accession>A0A178MAV2</accession>
<dbReference type="SUPFAM" id="SSF53790">
    <property type="entry name" value="Tetrapyrrole methylase"/>
    <property type="match status" value="1"/>
</dbReference>
<dbReference type="OrthoDB" id="9815856at2"/>
<evidence type="ECO:0000256" key="4">
    <source>
        <dbReference type="ARBA" id="ARBA00022691"/>
    </source>
</evidence>
<dbReference type="GO" id="GO:0032259">
    <property type="term" value="P:methylation"/>
    <property type="evidence" value="ECO:0007669"/>
    <property type="project" value="UniProtKB-KW"/>
</dbReference>
<reference evidence="7 8" key="1">
    <citation type="submission" date="2016-04" db="EMBL/GenBank/DDBJ databases">
        <title>Chloroflexus islandicus sp. nov., a thermophilic filamentous anoxygenic phototrophic bacterium from geyser Strokkur (Iceland).</title>
        <authorList>
            <person name="Gaisin V.A."/>
            <person name="Kalashnikov A.M."/>
            <person name="Sukhacheva M.V."/>
            <person name="Grouzdev D.S."/>
            <person name="Ivanov T.M."/>
            <person name="Kuznetsov B."/>
            <person name="Gorlenko V.M."/>
        </authorList>
    </citation>
    <scope>NUCLEOTIDE SEQUENCE [LARGE SCALE GENOMIC DNA]</scope>
    <source>
        <strain evidence="8">isl-2</strain>
    </source>
</reference>
<dbReference type="NCBIfam" id="TIGR01469">
    <property type="entry name" value="cobA_cysG_Cterm"/>
    <property type="match status" value="1"/>
</dbReference>
<dbReference type="Gene3D" id="3.40.1010.10">
    <property type="entry name" value="Cobalt-precorrin-4 Transmethylase, Domain 1"/>
    <property type="match status" value="1"/>
</dbReference>
<dbReference type="EC" id="2.1.1.107" evidence="1"/>
<dbReference type="AlphaFoldDB" id="A0A178MAV2"/>
<keyword evidence="5" id="KW-0627">Porphyrin biosynthesis</keyword>
<keyword evidence="2" id="KW-0489">Methyltransferase</keyword>
<dbReference type="Pfam" id="PF00590">
    <property type="entry name" value="TP_methylase"/>
    <property type="match status" value="1"/>
</dbReference>
<dbReference type="InterPro" id="IPR014777">
    <property type="entry name" value="4pyrrole_Mease_sub1"/>
</dbReference>
<keyword evidence="8" id="KW-1185">Reference proteome</keyword>
<dbReference type="GO" id="GO:0004851">
    <property type="term" value="F:uroporphyrin-III C-methyltransferase activity"/>
    <property type="evidence" value="ECO:0007669"/>
    <property type="project" value="UniProtKB-EC"/>
</dbReference>
<keyword evidence="3" id="KW-0808">Transferase</keyword>
<dbReference type="PROSITE" id="PS00839">
    <property type="entry name" value="SUMT_1"/>
    <property type="match status" value="1"/>
</dbReference>
<dbReference type="NCBIfam" id="NF004790">
    <property type="entry name" value="PRK06136.1"/>
    <property type="match status" value="1"/>
</dbReference>
<dbReference type="InterPro" id="IPR006366">
    <property type="entry name" value="CobA/CysG_C"/>
</dbReference>
<dbReference type="InterPro" id="IPR014776">
    <property type="entry name" value="4pyrrole_Mease_sub2"/>
</dbReference>
<proteinExistence type="predicted"/>
<dbReference type="InterPro" id="IPR050161">
    <property type="entry name" value="Siro_Cobalamin_biosynth"/>
</dbReference>
<evidence type="ECO:0000256" key="5">
    <source>
        <dbReference type="ARBA" id="ARBA00023244"/>
    </source>
</evidence>
<comment type="caution">
    <text evidence="7">The sequence shown here is derived from an EMBL/GenBank/DDBJ whole genome shotgun (WGS) entry which is preliminary data.</text>
</comment>
<dbReference type="FunFam" id="3.40.1010.10:FF:000001">
    <property type="entry name" value="Siroheme synthase"/>
    <property type="match status" value="1"/>
</dbReference>
<dbReference type="PANTHER" id="PTHR45790:SF3">
    <property type="entry name" value="S-ADENOSYL-L-METHIONINE-DEPENDENT UROPORPHYRINOGEN III METHYLTRANSFERASE, CHLOROPLASTIC"/>
    <property type="match status" value="1"/>
</dbReference>
<dbReference type="CDD" id="cd11642">
    <property type="entry name" value="SUMT"/>
    <property type="match status" value="1"/>
</dbReference>
<evidence type="ECO:0000313" key="7">
    <source>
        <dbReference type="EMBL" id="OAN45879.1"/>
    </source>
</evidence>
<evidence type="ECO:0000259" key="6">
    <source>
        <dbReference type="Pfam" id="PF00590"/>
    </source>
</evidence>
<dbReference type="Proteomes" id="UP000078287">
    <property type="component" value="Unassembled WGS sequence"/>
</dbReference>